<feature type="non-terminal residue" evidence="2">
    <location>
        <position position="1"/>
    </location>
</feature>
<dbReference type="EMBL" id="JBHLWQ010000164">
    <property type="protein sequence ID" value="MFC0202054.1"/>
    <property type="molecule type" value="Genomic_DNA"/>
</dbReference>
<dbReference type="Proteomes" id="UP001589795">
    <property type="component" value="Unassembled WGS sequence"/>
</dbReference>
<protein>
    <recommendedName>
        <fullName evidence="4">Transposase</fullName>
    </recommendedName>
</protein>
<dbReference type="RefSeq" id="WP_378927140.1">
    <property type="nucleotide sequence ID" value="NZ_JBHLWQ010000164.1"/>
</dbReference>
<evidence type="ECO:0000313" key="2">
    <source>
        <dbReference type="EMBL" id="MFC0202054.1"/>
    </source>
</evidence>
<evidence type="ECO:0000256" key="1">
    <source>
        <dbReference type="SAM" id="MobiDB-lite"/>
    </source>
</evidence>
<accession>A0ABV6CMT7</accession>
<gene>
    <name evidence="2" type="ORF">ACFFIZ_17500</name>
</gene>
<organism evidence="2 3">
    <name type="scientific">Paracoccus rhizosphaerae</name>
    <dbReference type="NCBI Taxonomy" id="1133347"/>
    <lineage>
        <taxon>Bacteria</taxon>
        <taxon>Pseudomonadati</taxon>
        <taxon>Pseudomonadota</taxon>
        <taxon>Alphaproteobacteria</taxon>
        <taxon>Rhodobacterales</taxon>
        <taxon>Paracoccaceae</taxon>
        <taxon>Paracoccus</taxon>
    </lineage>
</organism>
<sequence length="76" mass="8501">TSNAKWPKQALGAAQIRDRSSEEVDEQQAQSIGKIGDKQDGVIQRPVRPRVRRASAPRIAIPASSHDQRRNFRPDT</sequence>
<reference evidence="2 3" key="1">
    <citation type="submission" date="2024-09" db="EMBL/GenBank/DDBJ databases">
        <authorList>
            <person name="Sun Q."/>
            <person name="Mori K."/>
        </authorList>
    </citation>
    <scope>NUCLEOTIDE SEQUENCE [LARGE SCALE GENOMIC DNA]</scope>
    <source>
        <strain evidence="2 3">CCM 7904</strain>
    </source>
</reference>
<evidence type="ECO:0000313" key="3">
    <source>
        <dbReference type="Proteomes" id="UP001589795"/>
    </source>
</evidence>
<comment type="caution">
    <text evidence="2">The sequence shown here is derived from an EMBL/GenBank/DDBJ whole genome shotgun (WGS) entry which is preliminary data.</text>
</comment>
<keyword evidence="3" id="KW-1185">Reference proteome</keyword>
<name>A0ABV6CMT7_9RHOB</name>
<evidence type="ECO:0008006" key="4">
    <source>
        <dbReference type="Google" id="ProtNLM"/>
    </source>
</evidence>
<feature type="region of interest" description="Disordered" evidence="1">
    <location>
        <begin position="1"/>
        <end position="76"/>
    </location>
</feature>
<feature type="compositionally biased region" description="Low complexity" evidence="1">
    <location>
        <begin position="56"/>
        <end position="65"/>
    </location>
</feature>
<proteinExistence type="predicted"/>
<feature type="compositionally biased region" description="Basic and acidic residues" evidence="1">
    <location>
        <begin position="66"/>
        <end position="76"/>
    </location>
</feature>